<organism evidence="3">
    <name type="scientific">Cladocopium goreaui</name>
    <dbReference type="NCBI Taxonomy" id="2562237"/>
    <lineage>
        <taxon>Eukaryota</taxon>
        <taxon>Sar</taxon>
        <taxon>Alveolata</taxon>
        <taxon>Dinophyceae</taxon>
        <taxon>Suessiales</taxon>
        <taxon>Symbiodiniaceae</taxon>
        <taxon>Cladocopium</taxon>
    </lineage>
</organism>
<evidence type="ECO:0000313" key="4">
    <source>
        <dbReference type="EMBL" id="CAL4801192.1"/>
    </source>
</evidence>
<sequence length="684" mass="77143">MRFFVAFATLAPLLALRGALGSSHKGSSKCPCIEEHSEFVKAKLEFNGSHHSRFGIGCKTHKIDEGFAVHLYQSGAAAQLKCGPSLESPWCNTTWCYVNRENCHLNWDWGVLGQPYSYATCGNLRQASDDYFKKSMAAFLQGDSLRVFHPENSLVRGYLGNTECHNQYQKYPQNQKCKGRIAEFWTTALDELNRSQVQVDHTVIKGGENGIDQYFIDFDIKKAFEEYKARFPKQWAGQPSNNFDLCAFATGMGYVDLCSGAFSLTRRRQAMTFVIELYTSPVFMVSRSKCDFLVSEDLGSKKFWVWWFLVFSPRAWLFFLGVVFFFIVAMKCLDTLGEGTGQVDTDSNCFWSITRKVADAFIGVFEAFCLKRNAMDKDNLDKCRNCFWSIARKVADAFIGVFEAFVLKSKTSPWRLSQRPRNSRSSHMLRLGLGFFILLSTTLYGANITSKLVSAKEVKGEFPSLQAAWEIAQGPGPLGPFDPFVNRNITLCTNSALKDFLNFDRKDNFLLGLDTWEEVLTGLKSGTCNAALLAEEAWKTFRNRAELCGFYQNPTPEFYLPQGAVVSKRAYRTLETFRFAPTEPSVFLDKSKVPTDSCHGTSAEDLCDNKGGVPWYTLFSLFLVAAACGLCSLLGIVHKNMGGVDSEADEEDPNAWASLEELSWMLDCVQAWFERGLQEFMRFT</sequence>
<feature type="transmembrane region" description="Helical" evidence="1">
    <location>
        <begin position="304"/>
        <end position="328"/>
    </location>
</feature>
<keyword evidence="2" id="KW-0732">Signal</keyword>
<feature type="signal peptide" evidence="2">
    <location>
        <begin position="1"/>
        <end position="21"/>
    </location>
</feature>
<accession>A0A9P1DPA3</accession>
<evidence type="ECO:0000256" key="2">
    <source>
        <dbReference type="SAM" id="SignalP"/>
    </source>
</evidence>
<feature type="transmembrane region" description="Helical" evidence="1">
    <location>
        <begin position="428"/>
        <end position="446"/>
    </location>
</feature>
<feature type="chain" id="PRO_5043271704" evidence="2">
    <location>
        <begin position="22"/>
        <end position="684"/>
    </location>
</feature>
<reference evidence="4 5" key="2">
    <citation type="submission" date="2024-05" db="EMBL/GenBank/DDBJ databases">
        <authorList>
            <person name="Chen Y."/>
            <person name="Shah S."/>
            <person name="Dougan E. K."/>
            <person name="Thang M."/>
            <person name="Chan C."/>
        </authorList>
    </citation>
    <scope>NUCLEOTIDE SEQUENCE [LARGE SCALE GENOMIC DNA]</scope>
</reference>
<dbReference type="OrthoDB" id="409202at2759"/>
<keyword evidence="1" id="KW-0812">Transmembrane</keyword>
<protein>
    <submittedName>
        <fullName evidence="4">Lissencephaly-1-like</fullName>
    </submittedName>
</protein>
<evidence type="ECO:0000256" key="1">
    <source>
        <dbReference type="SAM" id="Phobius"/>
    </source>
</evidence>
<proteinExistence type="predicted"/>
<feature type="transmembrane region" description="Helical" evidence="1">
    <location>
        <begin position="615"/>
        <end position="637"/>
    </location>
</feature>
<dbReference type="EMBL" id="CAMXCT010006079">
    <property type="protein sequence ID" value="CAI4013880.1"/>
    <property type="molecule type" value="Genomic_DNA"/>
</dbReference>
<comment type="caution">
    <text evidence="3">The sequence shown here is derived from an EMBL/GenBank/DDBJ whole genome shotgun (WGS) entry which is preliminary data.</text>
</comment>
<dbReference type="Proteomes" id="UP001152797">
    <property type="component" value="Unassembled WGS sequence"/>
</dbReference>
<dbReference type="AlphaFoldDB" id="A0A9P1DPA3"/>
<keyword evidence="1" id="KW-0472">Membrane</keyword>
<keyword evidence="5" id="KW-1185">Reference proteome</keyword>
<gene>
    <name evidence="3" type="ORF">C1SCF055_LOCUS38821</name>
</gene>
<evidence type="ECO:0000313" key="3">
    <source>
        <dbReference type="EMBL" id="CAI4013880.1"/>
    </source>
</evidence>
<keyword evidence="1" id="KW-1133">Transmembrane helix</keyword>
<reference evidence="3" key="1">
    <citation type="submission" date="2022-10" db="EMBL/GenBank/DDBJ databases">
        <authorList>
            <person name="Chen Y."/>
            <person name="Dougan E. K."/>
            <person name="Chan C."/>
            <person name="Rhodes N."/>
            <person name="Thang M."/>
        </authorList>
    </citation>
    <scope>NUCLEOTIDE SEQUENCE</scope>
</reference>
<name>A0A9P1DPA3_9DINO</name>
<evidence type="ECO:0000313" key="5">
    <source>
        <dbReference type="Proteomes" id="UP001152797"/>
    </source>
</evidence>
<dbReference type="EMBL" id="CAMXCT020006079">
    <property type="protein sequence ID" value="CAL1167255.1"/>
    <property type="molecule type" value="Genomic_DNA"/>
</dbReference>
<dbReference type="EMBL" id="CAMXCT030006079">
    <property type="protein sequence ID" value="CAL4801192.1"/>
    <property type="molecule type" value="Genomic_DNA"/>
</dbReference>